<name>A1WFI0_VEREI</name>
<dbReference type="HOGENOM" id="CLU_035715_1_0_4"/>
<evidence type="ECO:0000313" key="4">
    <source>
        <dbReference type="Proteomes" id="UP000000374"/>
    </source>
</evidence>
<organism evidence="3 4">
    <name type="scientific">Verminephrobacter eiseniae (strain EF01-2)</name>
    <dbReference type="NCBI Taxonomy" id="391735"/>
    <lineage>
        <taxon>Bacteria</taxon>
        <taxon>Pseudomonadati</taxon>
        <taxon>Pseudomonadota</taxon>
        <taxon>Betaproteobacteria</taxon>
        <taxon>Burkholderiales</taxon>
        <taxon>Comamonadaceae</taxon>
        <taxon>Verminephrobacter</taxon>
    </lineage>
</organism>
<keyword evidence="1" id="KW-0802">TPR repeat</keyword>
<dbReference type="InterPro" id="IPR019734">
    <property type="entry name" value="TPR_rpt"/>
</dbReference>
<keyword evidence="4" id="KW-1185">Reference proteome</keyword>
<accession>A1WFI0</accession>
<dbReference type="Proteomes" id="UP000000374">
    <property type="component" value="Chromosome"/>
</dbReference>
<dbReference type="AlphaFoldDB" id="A1WFI0"/>
<evidence type="ECO:0000313" key="3">
    <source>
        <dbReference type="EMBL" id="ABM56387.1"/>
    </source>
</evidence>
<dbReference type="PROSITE" id="PS50005">
    <property type="entry name" value="TPR"/>
    <property type="match status" value="1"/>
</dbReference>
<gene>
    <name evidence="3" type="ordered locus">Veis_0604</name>
</gene>
<evidence type="ECO:0000256" key="1">
    <source>
        <dbReference type="PROSITE-ProRule" id="PRU00339"/>
    </source>
</evidence>
<dbReference type="EMBL" id="CP000542">
    <property type="protein sequence ID" value="ABM56387.1"/>
    <property type="molecule type" value="Genomic_DNA"/>
</dbReference>
<feature type="region of interest" description="Disordered" evidence="2">
    <location>
        <begin position="533"/>
        <end position="559"/>
    </location>
</feature>
<feature type="compositionally biased region" description="Low complexity" evidence="2">
    <location>
        <begin position="549"/>
        <end position="559"/>
    </location>
</feature>
<evidence type="ECO:0000256" key="2">
    <source>
        <dbReference type="SAM" id="MobiDB-lite"/>
    </source>
</evidence>
<proteinExistence type="predicted"/>
<dbReference type="KEGG" id="vei:Veis_0604"/>
<sequence length="559" mass="60653">MPAFPSRGTAAWNRAIRFDRCGDDYNGAHKHHKSHIFPPMTDHQPRFCPRLVWALAFSAAVAGCATQSYDKQTADMQNAGRAGGIPAALAQLESTAKTGEEKAALLYNMERGELLRMERRYPDSTQAFLQADSKVKEWEDTAKTNPDKLMGMLGAALISERLKGYEGQDYEKVWLTTRLALNRMAVGDFDNARVDIKRTHEREAIIAEFRAKETLAAEEQAKSNGARSGSKEINGYPVETLDDPEVLALKNSYQNALSHYLAGFLYEILNEPGMAAPGYRKAIELKPETQVLEEGLQGLDHRTSITWQRRQRMTDVLFVVEAGDAPARKPQAFTLPVPTSRGMVTASISYPVIAPSQDPLLTRLSAAGAHFKLEKVVDVNVMARRALKDEMPGMVLRSFTRALTKGVLQNELQKQGGLIGGLIGAAASVATEQADDRMWRMLPGRVYVARGYLPPGEHSIAIDGRELPARIRIDGQYALVPLRMYENSVLIGDVATLGQLPGAAPAVAAPAPPAAAAPAVAPVVVPAVAPVTPAAAPRANKRPRPAPKPGAKPAQVAKP</sequence>
<feature type="repeat" description="TPR" evidence="1">
    <location>
        <begin position="256"/>
        <end position="289"/>
    </location>
</feature>
<dbReference type="eggNOG" id="COG3014">
    <property type="taxonomic scope" value="Bacteria"/>
</dbReference>
<reference evidence="4" key="1">
    <citation type="submission" date="2006-12" db="EMBL/GenBank/DDBJ databases">
        <title>Complete sequence of chromosome 1 of Verminephrobacter eiseniae EF01-2.</title>
        <authorList>
            <person name="Copeland A."/>
            <person name="Lucas S."/>
            <person name="Lapidus A."/>
            <person name="Barry K."/>
            <person name="Detter J.C."/>
            <person name="Glavina del Rio T."/>
            <person name="Dalin E."/>
            <person name="Tice H."/>
            <person name="Pitluck S."/>
            <person name="Chertkov O."/>
            <person name="Brettin T."/>
            <person name="Bruce D."/>
            <person name="Han C."/>
            <person name="Tapia R."/>
            <person name="Gilna P."/>
            <person name="Schmutz J."/>
            <person name="Larimer F."/>
            <person name="Land M."/>
            <person name="Hauser L."/>
            <person name="Kyrpides N."/>
            <person name="Kim E."/>
            <person name="Stahl D."/>
            <person name="Richardson P."/>
        </authorList>
    </citation>
    <scope>NUCLEOTIDE SEQUENCE [LARGE SCALE GENOMIC DNA]</scope>
    <source>
        <strain evidence="4">EF01-2</strain>
    </source>
</reference>
<protein>
    <submittedName>
        <fullName evidence="3">Uncharacterized protein</fullName>
    </submittedName>
</protein>
<dbReference type="STRING" id="391735.Veis_0604"/>